<protein>
    <submittedName>
        <fullName evidence="1">Uncharacterized protein</fullName>
    </submittedName>
</protein>
<dbReference type="Pfam" id="PF10720">
    <property type="entry name" value="DUF2515"/>
    <property type="match status" value="1"/>
</dbReference>
<dbReference type="EMBL" id="CP010945">
    <property type="protein sequence ID" value="AKV05646.1"/>
    <property type="molecule type" value="Genomic_DNA"/>
</dbReference>
<proteinExistence type="predicted"/>
<gene>
    <name evidence="1" type="ORF">B723_04250</name>
</gene>
<reference evidence="1 2" key="1">
    <citation type="journal article" date="2012" name="J. Bacteriol.">
        <title>Draft genome sequence of the cyanide-utilizing bacterium Pseudomonas fluorescens strain NCIMB 11764.</title>
        <authorList>
            <person name="Vilo C.A."/>
            <person name="Benedik M.J."/>
            <person name="Kunz D.A."/>
            <person name="Dong Q."/>
        </authorList>
    </citation>
    <scope>NUCLEOTIDE SEQUENCE [LARGE SCALE GENOMIC DNA]</scope>
    <source>
        <strain evidence="1 2">NCIMB 11764</strain>
    </source>
</reference>
<dbReference type="InterPro" id="IPR019658">
    <property type="entry name" value="DUF2515"/>
</dbReference>
<dbReference type="eggNOG" id="ENOG5031HDH">
    <property type="taxonomic scope" value="Bacteria"/>
</dbReference>
<dbReference type="RefSeq" id="WP_017341515.1">
    <property type="nucleotide sequence ID" value="NZ_CP010945.1"/>
</dbReference>
<accession>A0A0K1QIR7</accession>
<dbReference type="OrthoDB" id="143720at2"/>
<evidence type="ECO:0000313" key="2">
    <source>
        <dbReference type="Proteomes" id="UP000017175"/>
    </source>
</evidence>
<evidence type="ECO:0000313" key="1">
    <source>
        <dbReference type="EMBL" id="AKV05646.1"/>
    </source>
</evidence>
<sequence>MGLAAFASKQVKCGLDFIPAEPYLTIGIPPVGQPPLRIGKKGLGKGNFWLFQDIFVWHWFYKKYPEQFEDCAPVRNAKSCDAQVQMNIDSLPWAEEALPVLKNLSLTPDVKKGFDRIRESETIASGSARRAVQLKSLLAIADHEQRRILQPLIYNDYFFQTTLKVQAAFEWAPFVPVRAAAFSTACDVEDPELRVQMKDGNLYNERERMVFITAIAGQYHELMDKKLTYMEGEIETIASWKNQK</sequence>
<organism evidence="1 2">
    <name type="scientific">Pseudomonas fluorescens NCIMB 11764</name>
    <dbReference type="NCBI Taxonomy" id="1221522"/>
    <lineage>
        <taxon>Bacteria</taxon>
        <taxon>Pseudomonadati</taxon>
        <taxon>Pseudomonadota</taxon>
        <taxon>Gammaproteobacteria</taxon>
        <taxon>Pseudomonadales</taxon>
        <taxon>Pseudomonadaceae</taxon>
        <taxon>Pseudomonas</taxon>
    </lineage>
</organism>
<dbReference type="Proteomes" id="UP000017175">
    <property type="component" value="Chromosome"/>
</dbReference>
<name>A0A0K1QIR7_PSEFL</name>
<dbReference type="AlphaFoldDB" id="A0A0K1QIR7"/>